<evidence type="ECO:0000256" key="3">
    <source>
        <dbReference type="ARBA" id="ARBA00022840"/>
    </source>
</evidence>
<dbReference type="InterPro" id="IPR017871">
    <property type="entry name" value="ABC_transporter-like_CS"/>
</dbReference>
<dbReference type="GO" id="GO:0098796">
    <property type="term" value="C:membrane protein complex"/>
    <property type="evidence" value="ECO:0007669"/>
    <property type="project" value="UniProtKB-ARBA"/>
</dbReference>
<keyword evidence="3 5" id="KW-0067">ATP-binding</keyword>
<keyword evidence="1" id="KW-0813">Transport</keyword>
<dbReference type="InterPro" id="IPR003593">
    <property type="entry name" value="AAA+_ATPase"/>
</dbReference>
<dbReference type="Pfam" id="PF00005">
    <property type="entry name" value="ABC_tran"/>
    <property type="match status" value="1"/>
</dbReference>
<sequence length="241" mass="26295">MEEEVIKPNSAAVCTDIPKDAVIRLEDATKVYSLPFGDVVALDKVCISVIPGEFIAIMGPSGSGKSTLLNLIGSLDVPTSGDIYIDGRNTRTLSDDELTELRRDRIGFIFQQFNLIPLLTVLENVEYPMILKSRQAVKGSSRAHDLLMRIGLTEQMLAHKPKELSGGQQQRVAIARALINDPAILLCDEPTGNLDQATGRIIMDLLLEVNRRGKTIIMVTHDADIAAYASRTITIVDGKVA</sequence>
<keyword evidence="6" id="KW-1185">Reference proteome</keyword>
<dbReference type="PANTHER" id="PTHR24220">
    <property type="entry name" value="IMPORT ATP-BINDING PROTEIN"/>
    <property type="match status" value="1"/>
</dbReference>
<dbReference type="GO" id="GO:0016887">
    <property type="term" value="F:ATP hydrolysis activity"/>
    <property type="evidence" value="ECO:0007669"/>
    <property type="project" value="InterPro"/>
</dbReference>
<gene>
    <name evidence="5" type="ORF">OU421_06750</name>
</gene>
<dbReference type="PROSITE" id="PS00211">
    <property type="entry name" value="ABC_TRANSPORTER_1"/>
    <property type="match status" value="1"/>
</dbReference>
<dbReference type="EMBL" id="CP113361">
    <property type="protein sequence ID" value="WAI00136.1"/>
    <property type="molecule type" value="Genomic_DNA"/>
</dbReference>
<name>A0A9X9S1P9_METOG</name>
<evidence type="ECO:0000313" key="6">
    <source>
        <dbReference type="Proteomes" id="UP001163096"/>
    </source>
</evidence>
<evidence type="ECO:0000256" key="1">
    <source>
        <dbReference type="ARBA" id="ARBA00022448"/>
    </source>
</evidence>
<dbReference type="SUPFAM" id="SSF52540">
    <property type="entry name" value="P-loop containing nucleoside triphosphate hydrolases"/>
    <property type="match status" value="1"/>
</dbReference>
<dbReference type="GO" id="GO:0005524">
    <property type="term" value="F:ATP binding"/>
    <property type="evidence" value="ECO:0007669"/>
    <property type="project" value="UniProtKB-KW"/>
</dbReference>
<dbReference type="GO" id="GO:0022857">
    <property type="term" value="F:transmembrane transporter activity"/>
    <property type="evidence" value="ECO:0007669"/>
    <property type="project" value="TreeGrafter"/>
</dbReference>
<dbReference type="AlphaFoldDB" id="A0A9X9S1P9"/>
<dbReference type="PROSITE" id="PS50893">
    <property type="entry name" value="ABC_TRANSPORTER_2"/>
    <property type="match status" value="1"/>
</dbReference>
<dbReference type="PANTHER" id="PTHR24220:SF86">
    <property type="entry name" value="ABC TRANSPORTER ABCH.1"/>
    <property type="match status" value="1"/>
</dbReference>
<dbReference type="CDD" id="cd03255">
    <property type="entry name" value="ABC_MJ0796_LolCDE_FtsE"/>
    <property type="match status" value="1"/>
</dbReference>
<evidence type="ECO:0000256" key="2">
    <source>
        <dbReference type="ARBA" id="ARBA00022741"/>
    </source>
</evidence>
<dbReference type="SMART" id="SM00382">
    <property type="entry name" value="AAA"/>
    <property type="match status" value="1"/>
</dbReference>
<dbReference type="InterPro" id="IPR003439">
    <property type="entry name" value="ABC_transporter-like_ATP-bd"/>
</dbReference>
<dbReference type="GO" id="GO:0005886">
    <property type="term" value="C:plasma membrane"/>
    <property type="evidence" value="ECO:0007669"/>
    <property type="project" value="TreeGrafter"/>
</dbReference>
<reference evidence="5" key="1">
    <citation type="submission" date="2022-11" db="EMBL/GenBank/DDBJ databases">
        <title>Complete genome sequence of Methanogenium organophilum DSM 3596.</title>
        <authorList>
            <person name="Chen S.-C."/>
            <person name="Lai S.-J."/>
            <person name="You Y.-T."/>
        </authorList>
    </citation>
    <scope>NUCLEOTIDE SEQUENCE</scope>
    <source>
        <strain evidence="5">DSM 3596</strain>
    </source>
</reference>
<dbReference type="Gene3D" id="3.40.50.300">
    <property type="entry name" value="P-loop containing nucleotide triphosphate hydrolases"/>
    <property type="match status" value="1"/>
</dbReference>
<dbReference type="RefSeq" id="WP_268185309.1">
    <property type="nucleotide sequence ID" value="NZ_CP113361.1"/>
</dbReference>
<dbReference type="InterPro" id="IPR017911">
    <property type="entry name" value="MacB-like_ATP-bd"/>
</dbReference>
<dbReference type="InterPro" id="IPR027417">
    <property type="entry name" value="P-loop_NTPase"/>
</dbReference>
<accession>A0A9X9S1P9</accession>
<dbReference type="Proteomes" id="UP001163096">
    <property type="component" value="Chromosome"/>
</dbReference>
<evidence type="ECO:0000259" key="4">
    <source>
        <dbReference type="PROSITE" id="PS50893"/>
    </source>
</evidence>
<dbReference type="KEGG" id="mou:OU421_06750"/>
<organism evidence="5 6">
    <name type="scientific">Methanogenium organophilum</name>
    <dbReference type="NCBI Taxonomy" id="2199"/>
    <lineage>
        <taxon>Archaea</taxon>
        <taxon>Methanobacteriati</taxon>
        <taxon>Methanobacteriota</taxon>
        <taxon>Stenosarchaea group</taxon>
        <taxon>Methanomicrobia</taxon>
        <taxon>Methanomicrobiales</taxon>
        <taxon>Methanomicrobiaceae</taxon>
        <taxon>Methanogenium</taxon>
    </lineage>
</organism>
<protein>
    <submittedName>
        <fullName evidence="5">ABC transporter ATP-binding protein</fullName>
    </submittedName>
</protein>
<proteinExistence type="predicted"/>
<dbReference type="FunFam" id="3.40.50.300:FF:000032">
    <property type="entry name" value="Export ABC transporter ATP-binding protein"/>
    <property type="match status" value="1"/>
</dbReference>
<keyword evidence="2" id="KW-0547">Nucleotide-binding</keyword>
<dbReference type="InterPro" id="IPR015854">
    <property type="entry name" value="ABC_transpr_LolD-like"/>
</dbReference>
<feature type="domain" description="ABC transporter" evidence="4">
    <location>
        <begin position="23"/>
        <end position="241"/>
    </location>
</feature>
<dbReference type="GeneID" id="76834786"/>
<evidence type="ECO:0000313" key="5">
    <source>
        <dbReference type="EMBL" id="WAI00136.1"/>
    </source>
</evidence>